<keyword evidence="6" id="KW-0158">Chromosome</keyword>
<evidence type="ECO:0000256" key="9">
    <source>
        <dbReference type="ARBA" id="ARBA00023125"/>
    </source>
</evidence>
<dbReference type="SUPFAM" id="SSF47113">
    <property type="entry name" value="Histone-fold"/>
    <property type="match status" value="1"/>
</dbReference>
<comment type="caution">
    <text evidence="12">The sequence shown here is derived from an EMBL/GenBank/DDBJ whole genome shotgun (WGS) entry which is preliminary data.</text>
</comment>
<dbReference type="GO" id="GO:0003677">
    <property type="term" value="F:DNA binding"/>
    <property type="evidence" value="ECO:0007669"/>
    <property type="project" value="UniProtKB-KW"/>
</dbReference>
<evidence type="ECO:0000256" key="6">
    <source>
        <dbReference type="ARBA" id="ARBA00022454"/>
    </source>
</evidence>
<evidence type="ECO:0000256" key="5">
    <source>
        <dbReference type="ARBA" id="ARBA00020836"/>
    </source>
</evidence>
<organism evidence="12 13">
    <name type="scientific">Parelaphostrongylus tenuis</name>
    <name type="common">Meningeal worm</name>
    <dbReference type="NCBI Taxonomy" id="148309"/>
    <lineage>
        <taxon>Eukaryota</taxon>
        <taxon>Metazoa</taxon>
        <taxon>Ecdysozoa</taxon>
        <taxon>Nematoda</taxon>
        <taxon>Chromadorea</taxon>
        <taxon>Rhabditida</taxon>
        <taxon>Rhabditina</taxon>
        <taxon>Rhabditomorpha</taxon>
        <taxon>Strongyloidea</taxon>
        <taxon>Metastrongylidae</taxon>
        <taxon>Parelaphostrongylus</taxon>
    </lineage>
</organism>
<dbReference type="InterPro" id="IPR019809">
    <property type="entry name" value="Histone_H4_CS"/>
</dbReference>
<protein>
    <recommendedName>
        <fullName evidence="5">Histone H4</fullName>
    </recommendedName>
</protein>
<proteinExistence type="inferred from homology"/>
<evidence type="ECO:0000256" key="4">
    <source>
        <dbReference type="ARBA" id="ARBA00006564"/>
    </source>
</evidence>
<comment type="similarity">
    <text evidence="4">Belongs to the histone H4 family.</text>
</comment>
<evidence type="ECO:0000256" key="2">
    <source>
        <dbReference type="ARBA" id="ARBA00004123"/>
    </source>
</evidence>
<dbReference type="GO" id="GO:0046982">
    <property type="term" value="F:protein heterodimerization activity"/>
    <property type="evidence" value="ECO:0007669"/>
    <property type="project" value="InterPro"/>
</dbReference>
<name>A0AAD5MUH1_PARTN</name>
<keyword evidence="9" id="KW-0238">DNA-binding</keyword>
<accession>A0AAD5MUH1</accession>
<dbReference type="Gene3D" id="1.10.20.10">
    <property type="entry name" value="Histone, subunit A"/>
    <property type="match status" value="1"/>
</dbReference>
<dbReference type="PROSITE" id="PS00047">
    <property type="entry name" value="HISTONE_H4"/>
    <property type="match status" value="1"/>
</dbReference>
<reference evidence="12" key="1">
    <citation type="submission" date="2021-06" db="EMBL/GenBank/DDBJ databases">
        <title>Parelaphostrongylus tenuis whole genome reference sequence.</title>
        <authorList>
            <person name="Garwood T.J."/>
            <person name="Larsen P.A."/>
            <person name="Fountain-Jones N.M."/>
            <person name="Garbe J.R."/>
            <person name="Macchietto M.G."/>
            <person name="Kania S.A."/>
            <person name="Gerhold R.W."/>
            <person name="Richards J.E."/>
            <person name="Wolf T.M."/>
        </authorList>
    </citation>
    <scope>NUCLEOTIDE SEQUENCE</scope>
    <source>
        <strain evidence="12">MNPRO001-30</strain>
        <tissue evidence="12">Meninges</tissue>
    </source>
</reference>
<keyword evidence="8" id="KW-0007">Acetylation</keyword>
<dbReference type="InterPro" id="IPR001951">
    <property type="entry name" value="Histone_H4"/>
</dbReference>
<keyword evidence="7" id="KW-0488">Methylation</keyword>
<dbReference type="Proteomes" id="UP001196413">
    <property type="component" value="Unassembled WGS sequence"/>
</dbReference>
<evidence type="ECO:0000313" key="12">
    <source>
        <dbReference type="EMBL" id="KAJ1364815.1"/>
    </source>
</evidence>
<comment type="function">
    <text evidence="1">Core component of nucleosome. Nucleosomes wrap and compact DNA into chromatin, limiting DNA accessibility to the cellular machineries which require DNA as a template. Histones thereby play a central role in transcription regulation, DNA repair, DNA replication and chromosomal stability. DNA accessibility is regulated via a complex set of post-translational modifications of histones, also called histone code, and nucleosome remodeling.</text>
</comment>
<dbReference type="InterPro" id="IPR009072">
    <property type="entry name" value="Histone-fold"/>
</dbReference>
<evidence type="ECO:0000256" key="1">
    <source>
        <dbReference type="ARBA" id="ARBA00002001"/>
    </source>
</evidence>
<keyword evidence="10" id="KW-0539">Nucleus</keyword>
<dbReference type="PANTHER" id="PTHR10484">
    <property type="entry name" value="HISTONE H4"/>
    <property type="match status" value="1"/>
</dbReference>
<dbReference type="GO" id="GO:0000786">
    <property type="term" value="C:nucleosome"/>
    <property type="evidence" value="ECO:0007669"/>
    <property type="project" value="UniProtKB-KW"/>
</dbReference>
<dbReference type="GO" id="GO:0030527">
    <property type="term" value="F:structural constituent of chromatin"/>
    <property type="evidence" value="ECO:0007669"/>
    <property type="project" value="InterPro"/>
</dbReference>
<evidence type="ECO:0000256" key="7">
    <source>
        <dbReference type="ARBA" id="ARBA00022481"/>
    </source>
</evidence>
<gene>
    <name evidence="12" type="ORF">KIN20_024988</name>
</gene>
<evidence type="ECO:0000256" key="10">
    <source>
        <dbReference type="ARBA" id="ARBA00023242"/>
    </source>
</evidence>
<evidence type="ECO:0000256" key="11">
    <source>
        <dbReference type="ARBA" id="ARBA00023269"/>
    </source>
</evidence>
<dbReference type="GO" id="GO:0005634">
    <property type="term" value="C:nucleus"/>
    <property type="evidence" value="ECO:0007669"/>
    <property type="project" value="UniProtKB-SubCell"/>
</dbReference>
<sequence length="73" mass="8247">MSGRRKRGKGLDKGGAKRHCKVLRDNIQGITNSAIRRRARRGSEKGISGLIYENSLCPHGLPRDRHQRCCHLL</sequence>
<dbReference type="PRINTS" id="PR00623">
    <property type="entry name" value="HISTONEH4"/>
</dbReference>
<dbReference type="EMBL" id="JAHQIW010005074">
    <property type="protein sequence ID" value="KAJ1364815.1"/>
    <property type="molecule type" value="Genomic_DNA"/>
</dbReference>
<comment type="subcellular location">
    <subcellularLocation>
        <location evidence="3">Chromosome</location>
    </subcellularLocation>
    <subcellularLocation>
        <location evidence="2">Nucleus</location>
    </subcellularLocation>
</comment>
<dbReference type="AlphaFoldDB" id="A0AAD5MUH1"/>
<evidence type="ECO:0000313" key="13">
    <source>
        <dbReference type="Proteomes" id="UP001196413"/>
    </source>
</evidence>
<evidence type="ECO:0000256" key="8">
    <source>
        <dbReference type="ARBA" id="ARBA00022990"/>
    </source>
</evidence>
<keyword evidence="13" id="KW-1185">Reference proteome</keyword>
<keyword evidence="11" id="KW-0544">Nucleosome core</keyword>
<evidence type="ECO:0000256" key="3">
    <source>
        <dbReference type="ARBA" id="ARBA00004286"/>
    </source>
</evidence>